<accession>A0AAE3CK24</accession>
<evidence type="ECO:0008006" key="4">
    <source>
        <dbReference type="Google" id="ProtNLM"/>
    </source>
</evidence>
<reference evidence="2" key="1">
    <citation type="journal article" date="2021" name="ISME J.">
        <title>Genomic evolution of the class Acidithiobacillia: deep-branching Proteobacteria living in extreme acidic conditions.</title>
        <authorList>
            <person name="Moya-Beltran A."/>
            <person name="Beard S."/>
            <person name="Rojas-Villalobos C."/>
            <person name="Issotta F."/>
            <person name="Gallardo Y."/>
            <person name="Ulloa R."/>
            <person name="Giaveno A."/>
            <person name="Degli Esposti M."/>
            <person name="Johnson D.B."/>
            <person name="Quatrini R."/>
        </authorList>
    </citation>
    <scope>NUCLEOTIDE SEQUENCE</scope>
    <source>
        <strain evidence="2">VAN18-1</strain>
    </source>
</reference>
<proteinExistence type="predicted"/>
<dbReference type="InterPro" id="IPR023614">
    <property type="entry name" value="Porin_dom_sf"/>
</dbReference>
<dbReference type="SUPFAM" id="SSF56935">
    <property type="entry name" value="Porins"/>
    <property type="match status" value="1"/>
</dbReference>
<organism evidence="2 3">
    <name type="scientific">Igneacidithiobacillus copahuensis</name>
    <dbReference type="NCBI Taxonomy" id="2724909"/>
    <lineage>
        <taxon>Bacteria</taxon>
        <taxon>Pseudomonadati</taxon>
        <taxon>Pseudomonadota</taxon>
        <taxon>Acidithiobacillia</taxon>
        <taxon>Acidithiobacillales</taxon>
        <taxon>Acidithiobacillaceae</taxon>
        <taxon>Igneacidithiobacillus</taxon>
    </lineage>
</organism>
<feature type="chain" id="PRO_5042095441" description="Porin" evidence="1">
    <location>
        <begin position="23"/>
        <end position="436"/>
    </location>
</feature>
<keyword evidence="3" id="KW-1185">Reference proteome</keyword>
<feature type="signal peptide" evidence="1">
    <location>
        <begin position="1"/>
        <end position="22"/>
    </location>
</feature>
<dbReference type="Pfam" id="PF07396">
    <property type="entry name" value="Porin_O_P"/>
    <property type="match status" value="1"/>
</dbReference>
<keyword evidence="1" id="KW-0732">Signal</keyword>
<dbReference type="EMBL" id="JAAXYO010000145">
    <property type="protein sequence ID" value="MBU2788361.1"/>
    <property type="molecule type" value="Genomic_DNA"/>
</dbReference>
<dbReference type="Gene3D" id="2.40.160.10">
    <property type="entry name" value="Porin"/>
    <property type="match status" value="1"/>
</dbReference>
<protein>
    <recommendedName>
        <fullName evidence="4">Porin</fullName>
    </recommendedName>
</protein>
<dbReference type="RefSeq" id="WP_215872204.1">
    <property type="nucleotide sequence ID" value="NZ_JAAXYO010000145.1"/>
</dbReference>
<gene>
    <name evidence="2" type="ORF">HFQ13_09125</name>
</gene>
<evidence type="ECO:0000256" key="1">
    <source>
        <dbReference type="SAM" id="SignalP"/>
    </source>
</evidence>
<evidence type="ECO:0000313" key="3">
    <source>
        <dbReference type="Proteomes" id="UP001197378"/>
    </source>
</evidence>
<dbReference type="InterPro" id="IPR010870">
    <property type="entry name" value="Porin_O/P"/>
</dbReference>
<sequence>MKKRFILVAIATISAIPVLAQADESTVLHAKNDDYSLMLGGRIQADYATYFNKSFLAPNGSVTDMGAAGAILRRARIFTAGKIGEDWKFKFQYEFTQTGGGAAGFRDAYFAYTGLMPGNTITLGQAKTFFTMDQLNSSNDNVFMERPLLEGLDTYGDRRMGLKITQSGENWMLGLGGFMNALDEKVYTKYSGVARTAYTKTETVASISNSTSNQSGIYTISGRATYAPLHSYGNDLYFGANLNYTGFGDKNAAAFYGTRPETSVAGTKLLEAYVSNPSSQFNYTLETAAVAGPFSLEGAYVGMNVSRSLGLPTASFNGYYVQASYTLTGQPRNFKPKLGEFHYLKDIGPGGAWEVALRYDRLNLNDANAGIYGGRGDAITAGINWYANEHVRLMLDYSHGHVDGIPSTQPVGATWWNDPRYNSDLNILQFRGQFLF</sequence>
<dbReference type="Proteomes" id="UP001197378">
    <property type="component" value="Unassembled WGS sequence"/>
</dbReference>
<comment type="caution">
    <text evidence="2">The sequence shown here is derived from an EMBL/GenBank/DDBJ whole genome shotgun (WGS) entry which is preliminary data.</text>
</comment>
<evidence type="ECO:0000313" key="2">
    <source>
        <dbReference type="EMBL" id="MBU2788361.1"/>
    </source>
</evidence>
<dbReference type="AlphaFoldDB" id="A0AAE3CK24"/>
<name>A0AAE3CK24_9PROT</name>